<dbReference type="Gene3D" id="3.40.50.720">
    <property type="entry name" value="NAD(P)-binding Rossmann-like Domain"/>
    <property type="match status" value="1"/>
</dbReference>
<dbReference type="EMBL" id="JAVRRJ010000008">
    <property type="protein sequence ID" value="KAK5082037.1"/>
    <property type="molecule type" value="Genomic_DNA"/>
</dbReference>
<evidence type="ECO:0000256" key="2">
    <source>
        <dbReference type="ARBA" id="ARBA00023445"/>
    </source>
</evidence>
<accession>A0AAN7SUK7</accession>
<dbReference type="SUPFAM" id="SSF51735">
    <property type="entry name" value="NAD(P)-binding Rossmann-fold domains"/>
    <property type="match status" value="1"/>
</dbReference>
<feature type="domain" description="NAD-dependent epimerase/dehydratase" evidence="3">
    <location>
        <begin position="19"/>
        <end position="200"/>
    </location>
</feature>
<evidence type="ECO:0000256" key="1">
    <source>
        <dbReference type="ARBA" id="ARBA00023002"/>
    </source>
</evidence>
<name>A0AAN7SUK7_9EURO</name>
<proteinExistence type="inferred from homology"/>
<keyword evidence="1" id="KW-0560">Oxidoreductase</keyword>
<evidence type="ECO:0000313" key="4">
    <source>
        <dbReference type="EMBL" id="KAK5082037.1"/>
    </source>
</evidence>
<keyword evidence="5" id="KW-1185">Reference proteome</keyword>
<organism evidence="4 5">
    <name type="scientific">Lithohypha guttulata</name>
    <dbReference type="NCBI Taxonomy" id="1690604"/>
    <lineage>
        <taxon>Eukaryota</taxon>
        <taxon>Fungi</taxon>
        <taxon>Dikarya</taxon>
        <taxon>Ascomycota</taxon>
        <taxon>Pezizomycotina</taxon>
        <taxon>Eurotiomycetes</taxon>
        <taxon>Chaetothyriomycetidae</taxon>
        <taxon>Chaetothyriales</taxon>
        <taxon>Trichomeriaceae</taxon>
        <taxon>Lithohypha</taxon>
    </lineage>
</organism>
<dbReference type="Pfam" id="PF01370">
    <property type="entry name" value="Epimerase"/>
    <property type="match status" value="1"/>
</dbReference>
<dbReference type="InterPro" id="IPR050425">
    <property type="entry name" value="NAD(P)_dehydrat-like"/>
</dbReference>
<dbReference type="Proteomes" id="UP001309876">
    <property type="component" value="Unassembled WGS sequence"/>
</dbReference>
<dbReference type="AlphaFoldDB" id="A0AAN7SUK7"/>
<evidence type="ECO:0000313" key="5">
    <source>
        <dbReference type="Proteomes" id="UP001309876"/>
    </source>
</evidence>
<protein>
    <recommendedName>
        <fullName evidence="3">NAD-dependent epimerase/dehydratase domain-containing protein</fullName>
    </recommendedName>
</protein>
<dbReference type="InterPro" id="IPR001509">
    <property type="entry name" value="Epimerase_deHydtase"/>
</dbReference>
<comment type="caution">
    <text evidence="4">The sequence shown here is derived from an EMBL/GenBank/DDBJ whole genome shotgun (WGS) entry which is preliminary data.</text>
</comment>
<gene>
    <name evidence="4" type="ORF">LTR05_007179</name>
</gene>
<dbReference type="GO" id="GO:0016616">
    <property type="term" value="F:oxidoreductase activity, acting on the CH-OH group of donors, NAD or NADP as acceptor"/>
    <property type="evidence" value="ECO:0007669"/>
    <property type="project" value="TreeGrafter"/>
</dbReference>
<dbReference type="PANTHER" id="PTHR10366">
    <property type="entry name" value="NAD DEPENDENT EPIMERASE/DEHYDRATASE"/>
    <property type="match status" value="1"/>
</dbReference>
<comment type="similarity">
    <text evidence="2">Belongs to the NAD(P)-dependent epimerase/dehydratase family. Dihydroflavonol-4-reductase subfamily.</text>
</comment>
<reference evidence="4 5" key="1">
    <citation type="submission" date="2023-08" db="EMBL/GenBank/DDBJ databases">
        <title>Black Yeasts Isolated from many extreme environments.</title>
        <authorList>
            <person name="Coleine C."/>
            <person name="Stajich J.E."/>
            <person name="Selbmann L."/>
        </authorList>
    </citation>
    <scope>NUCLEOTIDE SEQUENCE [LARGE SCALE GENOMIC DNA]</scope>
    <source>
        <strain evidence="4 5">CCFEE 5910</strain>
    </source>
</reference>
<sequence>MTSTQILKEPFLNPACTTILVTGASGYIASHIVNEALLLGYSVRGTARTQEKATKTHKTFQDNPRYSTVIVSDFGHASQEVDNAVKGVNAIVHVAADMTFSGKPESIQGVVRGTELLLQAAAKEESVRRFVLTSSSTAALLPLPNTEFTVTGDTWNDIAVETAYNKRGESIGPNSYPFVVYAAMKTQSEKALWKFMKEQNPPFTANAILPNMNFGRILDSPGATGSIVPFIFEKGERPPLTPQYFIDVIDDARLHLIAAVLDESIVNQRIFAFAEPFNLNDCVEAIRRVRPDVKSEMKIDEAEGRDLSKVATEKGAELLRAWYGQNGYKMFDQSVAENLEGY</sequence>
<evidence type="ECO:0000259" key="3">
    <source>
        <dbReference type="Pfam" id="PF01370"/>
    </source>
</evidence>
<dbReference type="PANTHER" id="PTHR10366:SF562">
    <property type="entry name" value="ALDEHYDE REDUCTASE II (AFU_ORTHOLOGUE AFUA_1G11360)"/>
    <property type="match status" value="1"/>
</dbReference>
<dbReference type="InterPro" id="IPR036291">
    <property type="entry name" value="NAD(P)-bd_dom_sf"/>
</dbReference>